<dbReference type="STRING" id="1459636.NTE_01367"/>
<accession>A0A075MQR9</accession>
<dbReference type="KEGG" id="nev:NTE_01367"/>
<reference evidence="1 2" key="1">
    <citation type="journal article" date="2014" name="PLoS ONE">
        <title>Genome Sequence of Candidatus Nitrososphaera evergladensis from Group I.1b Enriched from Everglades Soil Reveals Novel Genomic Features of the Ammonia-Oxidizing Archaea.</title>
        <authorList>
            <person name="Zhalnina K.V."/>
            <person name="Dias R."/>
            <person name="Leonard M.T."/>
            <person name="Dorr de Quadros P."/>
            <person name="Camargo F.A."/>
            <person name="Drew J.C."/>
            <person name="Farmerie W.G."/>
            <person name="Daroub S.H."/>
            <person name="Triplett E.W."/>
        </authorList>
    </citation>
    <scope>NUCLEOTIDE SEQUENCE [LARGE SCALE GENOMIC DNA]</scope>
    <source>
        <strain evidence="1 2">SR1</strain>
    </source>
</reference>
<organism evidence="1 2">
    <name type="scientific">Candidatus Nitrososphaera evergladensis SR1</name>
    <dbReference type="NCBI Taxonomy" id="1459636"/>
    <lineage>
        <taxon>Archaea</taxon>
        <taxon>Nitrososphaerota</taxon>
        <taxon>Nitrososphaeria</taxon>
        <taxon>Nitrososphaerales</taxon>
        <taxon>Nitrososphaeraceae</taxon>
        <taxon>Nitrososphaera</taxon>
    </lineage>
</organism>
<keyword evidence="2" id="KW-1185">Reference proteome</keyword>
<dbReference type="HOGENOM" id="CLU_189619_0_0_2"/>
<dbReference type="eggNOG" id="arCOG14321">
    <property type="taxonomic scope" value="Archaea"/>
</dbReference>
<dbReference type="Proteomes" id="UP000028194">
    <property type="component" value="Chromosome"/>
</dbReference>
<gene>
    <name evidence="1" type="ORF">NTE_01367</name>
</gene>
<proteinExistence type="predicted"/>
<dbReference type="AlphaFoldDB" id="A0A075MQR9"/>
<evidence type="ECO:0000313" key="1">
    <source>
        <dbReference type="EMBL" id="AIF83435.1"/>
    </source>
</evidence>
<name>A0A075MQR9_9ARCH</name>
<protein>
    <submittedName>
        <fullName evidence="1">Uncharacterized protein</fullName>
    </submittedName>
</protein>
<sequence>METYVVNYVRNNVKGSTKEKVGGEQITIDFGNRKICNQNFSKLVALPKGALANCGKNARYVNVKLVQMGTEQFLKLTPVQEGE</sequence>
<evidence type="ECO:0000313" key="2">
    <source>
        <dbReference type="Proteomes" id="UP000028194"/>
    </source>
</evidence>
<dbReference type="EMBL" id="CP007174">
    <property type="protein sequence ID" value="AIF83435.1"/>
    <property type="molecule type" value="Genomic_DNA"/>
</dbReference>